<keyword evidence="5" id="KW-1185">Reference proteome</keyword>
<evidence type="ECO:0000256" key="1">
    <source>
        <dbReference type="ARBA" id="ARBA00006096"/>
    </source>
</evidence>
<dbReference type="Proteomes" id="UP000006023">
    <property type="component" value="Unassembled WGS sequence"/>
</dbReference>
<comment type="similarity">
    <text evidence="1">Belongs to the peptidase S13 family.</text>
</comment>
<dbReference type="GO" id="GO:0000270">
    <property type="term" value="P:peptidoglycan metabolic process"/>
    <property type="evidence" value="ECO:0007669"/>
    <property type="project" value="TreeGrafter"/>
</dbReference>
<dbReference type="eggNOG" id="COG2027">
    <property type="taxonomic scope" value="Bacteria"/>
</dbReference>
<feature type="region of interest" description="Disordered" evidence="3">
    <location>
        <begin position="77"/>
        <end position="102"/>
    </location>
</feature>
<accession>G7GVZ9</accession>
<dbReference type="GO" id="GO:0004185">
    <property type="term" value="F:serine-type carboxypeptidase activity"/>
    <property type="evidence" value="ECO:0007669"/>
    <property type="project" value="InterPro"/>
</dbReference>
<keyword evidence="4" id="KW-0645">Protease</keyword>
<feature type="region of interest" description="Disordered" evidence="3">
    <location>
        <begin position="349"/>
        <end position="374"/>
    </location>
</feature>
<evidence type="ECO:0000256" key="2">
    <source>
        <dbReference type="ARBA" id="ARBA00022801"/>
    </source>
</evidence>
<name>G7GVZ9_9ACTN</name>
<dbReference type="InterPro" id="IPR012338">
    <property type="entry name" value="Beta-lactam/transpept-like"/>
</dbReference>
<evidence type="ECO:0000256" key="3">
    <source>
        <dbReference type="SAM" id="MobiDB-lite"/>
    </source>
</evidence>
<protein>
    <submittedName>
        <fullName evidence="4">D-alanyl-D-alanine carboxypeptidase</fullName>
    </submittedName>
</protein>
<reference evidence="4 5" key="1">
    <citation type="submission" date="2011-11" db="EMBL/GenBank/DDBJ databases">
        <title>Whole genome shotgun sequence of Gordonia amarae NBRC 15530.</title>
        <authorList>
            <person name="Takarada H."/>
            <person name="Hosoyama A."/>
            <person name="Tsuchikane K."/>
            <person name="Katsumata H."/>
            <person name="Yamazaki S."/>
            <person name="Fujita N."/>
        </authorList>
    </citation>
    <scope>NUCLEOTIDE SEQUENCE [LARGE SCALE GENOMIC DNA]</scope>
    <source>
        <strain evidence="4 5">NBRC 15530</strain>
    </source>
</reference>
<comment type="caution">
    <text evidence="4">The sequence shown here is derived from an EMBL/GenBank/DDBJ whole genome shotgun (WGS) entry which is preliminary data.</text>
</comment>
<proteinExistence type="inferred from homology"/>
<keyword evidence="4" id="KW-0121">Carboxypeptidase</keyword>
<dbReference type="PANTHER" id="PTHR30023">
    <property type="entry name" value="D-ALANYL-D-ALANINE CARBOXYPEPTIDASE"/>
    <property type="match status" value="1"/>
</dbReference>
<evidence type="ECO:0000313" key="4">
    <source>
        <dbReference type="EMBL" id="GAB07774.1"/>
    </source>
</evidence>
<gene>
    <name evidence="4" type="primary">dac</name>
    <name evidence="4" type="ORF">GOAMR_72_00140</name>
</gene>
<dbReference type="EMBL" id="BAED01000072">
    <property type="protein sequence ID" value="GAB07774.1"/>
    <property type="molecule type" value="Genomic_DNA"/>
</dbReference>
<evidence type="ECO:0000313" key="5">
    <source>
        <dbReference type="Proteomes" id="UP000006023"/>
    </source>
</evidence>
<dbReference type="GO" id="GO:0006508">
    <property type="term" value="P:proteolysis"/>
    <property type="evidence" value="ECO:0007669"/>
    <property type="project" value="InterPro"/>
</dbReference>
<dbReference type="STRING" id="1075090.GOAMR_72_00140"/>
<organism evidence="4 5">
    <name type="scientific">Gordonia amarae NBRC 15530</name>
    <dbReference type="NCBI Taxonomy" id="1075090"/>
    <lineage>
        <taxon>Bacteria</taxon>
        <taxon>Bacillati</taxon>
        <taxon>Actinomycetota</taxon>
        <taxon>Actinomycetes</taxon>
        <taxon>Mycobacteriales</taxon>
        <taxon>Gordoniaceae</taxon>
        <taxon>Gordonia</taxon>
    </lineage>
</organism>
<keyword evidence="2" id="KW-0378">Hydrolase</keyword>
<sequence length="468" mass="47558">MLWTLLSVVMVAVLAVGGITVYNQLNEDELPEGIPPRPAAIVADPQIKPVSPDAPTPSAAGVRKAIASSIKAPALGEFTGQISDPRTGEVLWSQSPDKPRVPASNAKVLTGAAALLGLPHDKRLTTKVVVGRSGQLILKGAGDPTLSAQPTGADTFYTDPGRIADLAAQIKKSGTDVSSVAVDTSLFSGPSMNKNWERADIAGGDITPIESLIVDGGRTKDPLDEFSPRTAEPAKVAGQALADALGVDFDDEVRADSAARVVASVKSAPLQTRVEDMLRFSDNVLAETLAIELSVARGGPASLSGGADAVRATLADAGFSIDGVTMDDSSGLSYDNRVSATILDTVMSAASGPESAESTTSSGAPGSGSGQGVSAKNRTLIRPLLDGLPIAAGTGTLADRFDPSSNPGAGWARAKTGTLTGVSSLTGIVQTVDGRVLSYALISGGTSPADARPALDAVVGDLRECGCR</sequence>
<dbReference type="SUPFAM" id="SSF56601">
    <property type="entry name" value="beta-lactamase/transpeptidase-like"/>
    <property type="match status" value="1"/>
</dbReference>
<dbReference type="InterPro" id="IPR000667">
    <property type="entry name" value="Peptidase_S13"/>
</dbReference>
<dbReference type="Gene3D" id="3.40.710.10">
    <property type="entry name" value="DD-peptidase/beta-lactamase superfamily"/>
    <property type="match status" value="2"/>
</dbReference>
<dbReference type="Pfam" id="PF02113">
    <property type="entry name" value="Peptidase_S13"/>
    <property type="match status" value="3"/>
</dbReference>
<dbReference type="PRINTS" id="PR00922">
    <property type="entry name" value="DADACBPTASE3"/>
</dbReference>
<feature type="compositionally biased region" description="Low complexity" evidence="3">
    <location>
        <begin position="349"/>
        <end position="364"/>
    </location>
</feature>
<dbReference type="PANTHER" id="PTHR30023:SF0">
    <property type="entry name" value="PENICILLIN-SENSITIVE CARBOXYPEPTIDASE A"/>
    <property type="match status" value="1"/>
</dbReference>
<dbReference type="AlphaFoldDB" id="G7GVZ9"/>
<dbReference type="MEROPS" id="S13.004"/>